<proteinExistence type="predicted"/>
<accession>A0A820BZU2</accession>
<evidence type="ECO:0000313" key="2">
    <source>
        <dbReference type="EMBL" id="CAF1516599.1"/>
    </source>
</evidence>
<protein>
    <submittedName>
        <fullName evidence="3">Uncharacterized protein</fullName>
    </submittedName>
</protein>
<evidence type="ECO:0000313" key="3">
    <source>
        <dbReference type="EMBL" id="CAF4199598.1"/>
    </source>
</evidence>
<feature type="signal peptide" evidence="1">
    <location>
        <begin position="1"/>
        <end position="18"/>
    </location>
</feature>
<evidence type="ECO:0000256" key="1">
    <source>
        <dbReference type="SAM" id="SignalP"/>
    </source>
</evidence>
<dbReference type="EMBL" id="CAJNOT010008268">
    <property type="protein sequence ID" value="CAF1516599.1"/>
    <property type="molecule type" value="Genomic_DNA"/>
</dbReference>
<sequence length="210" mass="23851">MFILFNFILLIIIKCTDGYTVQFLSNEQTDTNDFIVSQKFYRKFQEPTTFSIAGESDTYTKVTGFTAAFSHSEPLLYKIKFDAICHNPNGAIWMFPRIMVNDYLIYNDKLIQNTADRYKSIPGYTDIHSFDHIGVGQYAFFTTIATTITKTELIYLQPGLHVIDVAARAKGTMPVHIYQGVLTIELVRFRNGANVGEMTPINVTSINSNE</sequence>
<keyword evidence="1" id="KW-0732">Signal</keyword>
<comment type="caution">
    <text evidence="3">The sequence shown here is derived from an EMBL/GenBank/DDBJ whole genome shotgun (WGS) entry which is preliminary data.</text>
</comment>
<evidence type="ECO:0000313" key="4">
    <source>
        <dbReference type="Proteomes" id="UP000663836"/>
    </source>
</evidence>
<gene>
    <name evidence="3" type="ORF">JBS370_LOCUS36453</name>
    <name evidence="2" type="ORF">ZHD862_LOCUS38178</name>
</gene>
<feature type="chain" id="PRO_5035621585" evidence="1">
    <location>
        <begin position="19"/>
        <end position="210"/>
    </location>
</feature>
<name>A0A820BZU2_9BILA</name>
<dbReference type="AlphaFoldDB" id="A0A820BZU2"/>
<dbReference type="Proteomes" id="UP000663836">
    <property type="component" value="Unassembled WGS sequence"/>
</dbReference>
<dbReference type="EMBL" id="CAJOBD010014393">
    <property type="protein sequence ID" value="CAF4199598.1"/>
    <property type="molecule type" value="Genomic_DNA"/>
</dbReference>
<organism evidence="3 4">
    <name type="scientific">Rotaria sordida</name>
    <dbReference type="NCBI Taxonomy" id="392033"/>
    <lineage>
        <taxon>Eukaryota</taxon>
        <taxon>Metazoa</taxon>
        <taxon>Spiralia</taxon>
        <taxon>Gnathifera</taxon>
        <taxon>Rotifera</taxon>
        <taxon>Eurotatoria</taxon>
        <taxon>Bdelloidea</taxon>
        <taxon>Philodinida</taxon>
        <taxon>Philodinidae</taxon>
        <taxon>Rotaria</taxon>
    </lineage>
</organism>
<reference evidence="3" key="1">
    <citation type="submission" date="2021-02" db="EMBL/GenBank/DDBJ databases">
        <authorList>
            <person name="Nowell W R."/>
        </authorList>
    </citation>
    <scope>NUCLEOTIDE SEQUENCE</scope>
</reference>
<dbReference type="Proteomes" id="UP000663864">
    <property type="component" value="Unassembled WGS sequence"/>
</dbReference>